<dbReference type="InterPro" id="IPR050400">
    <property type="entry name" value="Bact_Cytoskel_RodZ"/>
</dbReference>
<name>A0ABQ2GNY6_9DEIO</name>
<feature type="region of interest" description="Disordered" evidence="1">
    <location>
        <begin position="233"/>
        <end position="257"/>
    </location>
</feature>
<dbReference type="RefSeq" id="WP_188902208.1">
    <property type="nucleotide sequence ID" value="NZ_BMOM01000006.1"/>
</dbReference>
<sequence length="257" mass="27332">MSFGEILRHTREAQGLTLREVALSTNIRRDYLQALEDEQTELLPERTYARAYLQRYARELNLDPSPLLGAFDRAHLSGTDAALGAADQWPMTLPEDPSATAPSPWDGGRGVIVAVLVALLVLVGGLLYRSRAPASVTLTPSVPTAPVQPDPAPSVAPADPADSPQGAVRLSVRSVPGGARVYLDNRNLGPSPVLAFPVDARSQAELRVEAAGYVPLRQTIALNRSRNLRADLAPSGGSSRLTDLDTGEQILPAPAVP</sequence>
<evidence type="ECO:0000313" key="5">
    <source>
        <dbReference type="Proteomes" id="UP000661918"/>
    </source>
</evidence>
<proteinExistence type="predicted"/>
<reference evidence="5" key="1">
    <citation type="journal article" date="2019" name="Int. J. Syst. Evol. Microbiol.">
        <title>The Global Catalogue of Microorganisms (GCM) 10K type strain sequencing project: providing services to taxonomists for standard genome sequencing and annotation.</title>
        <authorList>
            <consortium name="The Broad Institute Genomics Platform"/>
            <consortium name="The Broad Institute Genome Sequencing Center for Infectious Disease"/>
            <person name="Wu L."/>
            <person name="Ma J."/>
        </authorList>
    </citation>
    <scope>NUCLEOTIDE SEQUENCE [LARGE SCALE GENOMIC DNA]</scope>
    <source>
        <strain evidence="5">JCM 15443</strain>
    </source>
</reference>
<dbReference type="Proteomes" id="UP000661918">
    <property type="component" value="Unassembled WGS sequence"/>
</dbReference>
<feature type="domain" description="PEGA" evidence="3">
    <location>
        <begin position="169"/>
        <end position="232"/>
    </location>
</feature>
<dbReference type="EMBL" id="BMOM01000006">
    <property type="protein sequence ID" value="GGM04445.1"/>
    <property type="molecule type" value="Genomic_DNA"/>
</dbReference>
<comment type="caution">
    <text evidence="4">The sequence shown here is derived from an EMBL/GenBank/DDBJ whole genome shotgun (WGS) entry which is preliminary data.</text>
</comment>
<protein>
    <recommendedName>
        <fullName evidence="3">PEGA domain-containing protein</fullName>
    </recommendedName>
</protein>
<keyword evidence="2" id="KW-0812">Transmembrane</keyword>
<dbReference type="InterPro" id="IPR001387">
    <property type="entry name" value="Cro/C1-type_HTH"/>
</dbReference>
<keyword evidence="2" id="KW-0472">Membrane</keyword>
<evidence type="ECO:0000259" key="3">
    <source>
        <dbReference type="Pfam" id="PF08308"/>
    </source>
</evidence>
<evidence type="ECO:0000256" key="1">
    <source>
        <dbReference type="SAM" id="MobiDB-lite"/>
    </source>
</evidence>
<accession>A0ABQ2GNY6</accession>
<dbReference type="PANTHER" id="PTHR34475:SF1">
    <property type="entry name" value="CYTOSKELETON PROTEIN RODZ"/>
    <property type="match status" value="1"/>
</dbReference>
<dbReference type="CDD" id="cd00093">
    <property type="entry name" value="HTH_XRE"/>
    <property type="match status" value="1"/>
</dbReference>
<dbReference type="Gene3D" id="1.10.260.40">
    <property type="entry name" value="lambda repressor-like DNA-binding domains"/>
    <property type="match status" value="1"/>
</dbReference>
<dbReference type="Pfam" id="PF08308">
    <property type="entry name" value="PEGA"/>
    <property type="match status" value="1"/>
</dbReference>
<gene>
    <name evidence="4" type="ORF">GCM10010841_11030</name>
</gene>
<dbReference type="PANTHER" id="PTHR34475">
    <property type="match status" value="1"/>
</dbReference>
<feature type="region of interest" description="Disordered" evidence="1">
    <location>
        <begin position="141"/>
        <end position="166"/>
    </location>
</feature>
<dbReference type="SUPFAM" id="SSF47413">
    <property type="entry name" value="lambda repressor-like DNA-binding domains"/>
    <property type="match status" value="1"/>
</dbReference>
<feature type="compositionally biased region" description="Low complexity" evidence="1">
    <location>
        <begin position="155"/>
        <end position="165"/>
    </location>
</feature>
<dbReference type="InterPro" id="IPR013229">
    <property type="entry name" value="PEGA"/>
</dbReference>
<dbReference type="InterPro" id="IPR010982">
    <property type="entry name" value="Lambda_DNA-bd_dom_sf"/>
</dbReference>
<evidence type="ECO:0000313" key="4">
    <source>
        <dbReference type="EMBL" id="GGM04445.1"/>
    </source>
</evidence>
<keyword evidence="2" id="KW-1133">Transmembrane helix</keyword>
<organism evidence="4 5">
    <name type="scientific">Deinococcus aerophilus</name>
    <dbReference type="NCBI Taxonomy" id="522488"/>
    <lineage>
        <taxon>Bacteria</taxon>
        <taxon>Thermotogati</taxon>
        <taxon>Deinococcota</taxon>
        <taxon>Deinococci</taxon>
        <taxon>Deinococcales</taxon>
        <taxon>Deinococcaceae</taxon>
        <taxon>Deinococcus</taxon>
    </lineage>
</organism>
<keyword evidence="5" id="KW-1185">Reference proteome</keyword>
<dbReference type="Pfam" id="PF13413">
    <property type="entry name" value="HTH_25"/>
    <property type="match status" value="1"/>
</dbReference>
<evidence type="ECO:0000256" key="2">
    <source>
        <dbReference type="SAM" id="Phobius"/>
    </source>
</evidence>
<feature type="transmembrane region" description="Helical" evidence="2">
    <location>
        <begin position="110"/>
        <end position="128"/>
    </location>
</feature>